<dbReference type="EMBL" id="CAJVQC010076541">
    <property type="protein sequence ID" value="CAG8814783.1"/>
    <property type="molecule type" value="Genomic_DNA"/>
</dbReference>
<reference evidence="1" key="1">
    <citation type="submission" date="2021-06" db="EMBL/GenBank/DDBJ databases">
        <authorList>
            <person name="Kallberg Y."/>
            <person name="Tangrot J."/>
            <person name="Rosling A."/>
        </authorList>
    </citation>
    <scope>NUCLEOTIDE SEQUENCE</scope>
    <source>
        <strain evidence="1">MA461A</strain>
    </source>
</reference>
<evidence type="ECO:0000313" key="2">
    <source>
        <dbReference type="Proteomes" id="UP000789920"/>
    </source>
</evidence>
<feature type="non-terminal residue" evidence="1">
    <location>
        <position position="307"/>
    </location>
</feature>
<name>A0ACA9RWE3_9GLOM</name>
<gene>
    <name evidence="1" type="ORF">RPERSI_LOCUS24073</name>
</gene>
<protein>
    <submittedName>
        <fullName evidence="1">29541_t:CDS:1</fullName>
    </submittedName>
</protein>
<proteinExistence type="predicted"/>
<accession>A0ACA9RWE3</accession>
<keyword evidence="2" id="KW-1185">Reference proteome</keyword>
<dbReference type="Proteomes" id="UP000789920">
    <property type="component" value="Unassembled WGS sequence"/>
</dbReference>
<organism evidence="1 2">
    <name type="scientific">Racocetra persica</name>
    <dbReference type="NCBI Taxonomy" id="160502"/>
    <lineage>
        <taxon>Eukaryota</taxon>
        <taxon>Fungi</taxon>
        <taxon>Fungi incertae sedis</taxon>
        <taxon>Mucoromycota</taxon>
        <taxon>Glomeromycotina</taxon>
        <taxon>Glomeromycetes</taxon>
        <taxon>Diversisporales</taxon>
        <taxon>Gigasporaceae</taxon>
        <taxon>Racocetra</taxon>
    </lineage>
</organism>
<comment type="caution">
    <text evidence="1">The sequence shown here is derived from an EMBL/GenBank/DDBJ whole genome shotgun (WGS) entry which is preliminary data.</text>
</comment>
<sequence length="307" mass="35329">MAKLQFSYDSIVGGVPNKVYGSEYELTMNVYEINKSKQNVEKINRIRIIAHHDDILFFQQYFGTRKKYCFEMDDSDISRTKKELGMFNVAEINFDKTRKYDKKKITLQGIIAARAIFKAKYDNAYLYLDDNTFDKAILGEEEINETNDDTSSNDNNDSNSDENGNPPPTLAEIFQQAWNGKDGNSQLKSLINKYKVTETEFLNATAENYLTSDRQIDLTALEGFFKIAFGDRVVEPEQQEPKQNNTPDNYEQTKTDAIQKINEALNQEPKILSSELDKVLADIRSKRQSKEKESKLNEEIQNAQNKS</sequence>
<evidence type="ECO:0000313" key="1">
    <source>
        <dbReference type="EMBL" id="CAG8814783.1"/>
    </source>
</evidence>